<sequence length="171" mass="18838">MAATRDDTTFVETPTDYETHSLDNEHVIELHIGGVERRPATTIAQQLSLFVETHDPHVLLRLLDALEFGVDDTDELAVGIGTPAAGPECARPIELEVEDIKHDEAEAIVDTFDQLVAARFADEDAAESFLKAVEAATGDQPRSIVRLVKNDGSRRDALEWHTDTDAEFETT</sequence>
<dbReference type="EMBL" id="AOLR01000080">
    <property type="protein sequence ID" value="EMA06177.1"/>
    <property type="molecule type" value="Genomic_DNA"/>
</dbReference>
<dbReference type="Proteomes" id="UP000682967">
    <property type="component" value="Plasmid pHsi204"/>
</dbReference>
<protein>
    <submittedName>
        <fullName evidence="1">Uncharacterized protein</fullName>
    </submittedName>
</protein>
<name>M0JAN1_9EURY</name>
<reference evidence="2" key="2">
    <citation type="submission" date="2021-04" db="EMBL/GenBank/DDBJ databases">
        <title>Complete Genome sequence and Methylome Analysis of the Haloarchaeon Haloarcula sinaiiensis.</title>
        <authorList>
            <person name="Fomenkov A."/>
            <person name="DasSarma P."/>
            <person name="DasSarma S."/>
            <person name="Roberts R.J."/>
        </authorList>
    </citation>
    <scope>NUCLEOTIDE SEQUENCE</scope>
    <source>
        <strain evidence="2">ATCC 33800</strain>
        <plasmid evidence="2">pHsi204</plasmid>
    </source>
</reference>
<evidence type="ECO:0000313" key="3">
    <source>
        <dbReference type="Proteomes" id="UP000011659"/>
    </source>
</evidence>
<proteinExistence type="predicted"/>
<keyword evidence="3" id="KW-1185">Reference proteome</keyword>
<organism evidence="1 3">
    <name type="scientific">Haloarcula marismortui ATCC 33800</name>
    <dbReference type="NCBI Taxonomy" id="662476"/>
    <lineage>
        <taxon>Archaea</taxon>
        <taxon>Methanobacteriati</taxon>
        <taxon>Methanobacteriota</taxon>
        <taxon>Stenosarchaea group</taxon>
        <taxon>Halobacteria</taxon>
        <taxon>Halobacteriales</taxon>
        <taxon>Haloarculaceae</taxon>
        <taxon>Haloarcula</taxon>
    </lineage>
</organism>
<geneLocation type="plasmid" evidence="2 4">
    <name>pHsi204</name>
</geneLocation>
<evidence type="ECO:0000313" key="4">
    <source>
        <dbReference type="Proteomes" id="UP000682967"/>
    </source>
</evidence>
<keyword evidence="2" id="KW-0614">Plasmid</keyword>
<dbReference type="AlphaFoldDB" id="M0JAN1"/>
<evidence type="ECO:0000313" key="2">
    <source>
        <dbReference type="EMBL" id="QUJ74768.1"/>
    </source>
</evidence>
<dbReference type="OrthoDB" id="350392at2157"/>
<gene>
    <name evidence="1" type="ORF">C436_21810</name>
    <name evidence="2" type="ORF">KDQ40_21835</name>
</gene>
<dbReference type="RefSeq" id="WP_004967094.1">
    <property type="nucleotide sequence ID" value="NZ_AOLR01000080.1"/>
</dbReference>
<dbReference type="PATRIC" id="fig|662476.7.peg.4326"/>
<evidence type="ECO:0000313" key="1">
    <source>
        <dbReference type="EMBL" id="EMA06177.1"/>
    </source>
</evidence>
<dbReference type="KEGG" id="hsin:KDQ40_21835"/>
<dbReference type="GeneID" id="64825657"/>
<dbReference type="Proteomes" id="UP000011659">
    <property type="component" value="Unassembled WGS sequence"/>
</dbReference>
<dbReference type="EMBL" id="CP073371">
    <property type="protein sequence ID" value="QUJ74768.1"/>
    <property type="molecule type" value="Genomic_DNA"/>
</dbReference>
<accession>M0JAN1</accession>
<reference evidence="1 3" key="1">
    <citation type="journal article" date="2014" name="PLoS Genet.">
        <title>Phylogenetically driven sequencing of extremely halophilic archaea reveals strategies for static and dynamic osmo-response.</title>
        <authorList>
            <person name="Becker E.A."/>
            <person name="Seitzer P.M."/>
            <person name="Tritt A."/>
            <person name="Larsen D."/>
            <person name="Krusor M."/>
            <person name="Yao A.I."/>
            <person name="Wu D."/>
            <person name="Madern D."/>
            <person name="Eisen J.A."/>
            <person name="Darling A.E."/>
            <person name="Facciotti M.T."/>
        </authorList>
    </citation>
    <scope>NUCLEOTIDE SEQUENCE [LARGE SCALE GENOMIC DNA]</scope>
    <source>
        <strain evidence="1 3">ATCC 33800</strain>
    </source>
</reference>